<keyword evidence="3" id="KW-1185">Reference proteome</keyword>
<dbReference type="AlphaFoldDB" id="A0AAV7UFU9"/>
<dbReference type="Proteomes" id="UP001066276">
    <property type="component" value="Chromosome 3_1"/>
</dbReference>
<keyword evidence="1" id="KW-0812">Transmembrane</keyword>
<accession>A0AAV7UFU9</accession>
<reference evidence="2" key="1">
    <citation type="journal article" date="2022" name="bioRxiv">
        <title>Sequencing and chromosome-scale assembly of the giantPleurodeles waltlgenome.</title>
        <authorList>
            <person name="Brown T."/>
            <person name="Elewa A."/>
            <person name="Iarovenko S."/>
            <person name="Subramanian E."/>
            <person name="Araus A.J."/>
            <person name="Petzold A."/>
            <person name="Susuki M."/>
            <person name="Suzuki K.-i.T."/>
            <person name="Hayashi T."/>
            <person name="Toyoda A."/>
            <person name="Oliveira C."/>
            <person name="Osipova E."/>
            <person name="Leigh N.D."/>
            <person name="Simon A."/>
            <person name="Yun M.H."/>
        </authorList>
    </citation>
    <scope>NUCLEOTIDE SEQUENCE</scope>
    <source>
        <strain evidence="2">20211129_DDA</strain>
        <tissue evidence="2">Liver</tissue>
    </source>
</reference>
<feature type="transmembrane region" description="Helical" evidence="1">
    <location>
        <begin position="87"/>
        <end position="104"/>
    </location>
</feature>
<sequence length="105" mass="10931">MADTDAAEAGAGAWFRAGGPDGGLCPRAQFERRGGLKPLPASVLCRERGCARGPDRRLGQAAALAALVPPDASAALRLRRFAWAPRPFGFCVAVATGGAWAWIAR</sequence>
<protein>
    <submittedName>
        <fullName evidence="2">Uncharacterized protein</fullName>
    </submittedName>
</protein>
<evidence type="ECO:0000256" key="1">
    <source>
        <dbReference type="SAM" id="Phobius"/>
    </source>
</evidence>
<evidence type="ECO:0000313" key="2">
    <source>
        <dbReference type="EMBL" id="KAJ1187900.1"/>
    </source>
</evidence>
<keyword evidence="1" id="KW-0472">Membrane</keyword>
<name>A0AAV7UFU9_PLEWA</name>
<keyword evidence="1" id="KW-1133">Transmembrane helix</keyword>
<gene>
    <name evidence="2" type="ORF">NDU88_004665</name>
</gene>
<evidence type="ECO:0000313" key="3">
    <source>
        <dbReference type="Proteomes" id="UP001066276"/>
    </source>
</evidence>
<organism evidence="2 3">
    <name type="scientific">Pleurodeles waltl</name>
    <name type="common">Iberian ribbed newt</name>
    <dbReference type="NCBI Taxonomy" id="8319"/>
    <lineage>
        <taxon>Eukaryota</taxon>
        <taxon>Metazoa</taxon>
        <taxon>Chordata</taxon>
        <taxon>Craniata</taxon>
        <taxon>Vertebrata</taxon>
        <taxon>Euteleostomi</taxon>
        <taxon>Amphibia</taxon>
        <taxon>Batrachia</taxon>
        <taxon>Caudata</taxon>
        <taxon>Salamandroidea</taxon>
        <taxon>Salamandridae</taxon>
        <taxon>Pleurodelinae</taxon>
        <taxon>Pleurodeles</taxon>
    </lineage>
</organism>
<comment type="caution">
    <text evidence="2">The sequence shown here is derived from an EMBL/GenBank/DDBJ whole genome shotgun (WGS) entry which is preliminary data.</text>
</comment>
<dbReference type="EMBL" id="JANPWB010000005">
    <property type="protein sequence ID" value="KAJ1187900.1"/>
    <property type="molecule type" value="Genomic_DNA"/>
</dbReference>
<proteinExistence type="predicted"/>